<dbReference type="SMART" id="SM00454">
    <property type="entry name" value="SAM"/>
    <property type="match status" value="1"/>
</dbReference>
<dbReference type="AlphaFoldDB" id="A0A0R3CXD4"/>
<name>A0A0R3CXD4_9BRAD</name>
<dbReference type="Pfam" id="PF00536">
    <property type="entry name" value="SAM_1"/>
    <property type="match status" value="1"/>
</dbReference>
<gene>
    <name evidence="2" type="ORF">AOQ72_07770</name>
</gene>
<sequence>MQIAEWLEKLGLAQYAERFAQNGIDIGVLPELMDEDFDKLGVLLGHRRKMLRAIADLDPAALIASPAPPQSLTEKR</sequence>
<feature type="domain" description="SAM" evidence="1">
    <location>
        <begin position="1"/>
        <end position="60"/>
    </location>
</feature>
<dbReference type="InterPro" id="IPR013761">
    <property type="entry name" value="SAM/pointed_sf"/>
</dbReference>
<proteinExistence type="predicted"/>
<accession>A0A0R3CXD4</accession>
<dbReference type="Gene3D" id="1.10.150.50">
    <property type="entry name" value="Transcription Factor, Ets-1"/>
    <property type="match status" value="1"/>
</dbReference>
<dbReference type="EMBL" id="LJYF01000003">
    <property type="protein sequence ID" value="KRQ02199.1"/>
    <property type="molecule type" value="Genomic_DNA"/>
</dbReference>
<dbReference type="STRING" id="108015.GA0061099_1001802"/>
<dbReference type="PROSITE" id="PS50105">
    <property type="entry name" value="SAM_DOMAIN"/>
    <property type="match status" value="1"/>
</dbReference>
<dbReference type="CDD" id="cd09487">
    <property type="entry name" value="SAM_superfamily"/>
    <property type="match status" value="1"/>
</dbReference>
<evidence type="ECO:0000313" key="2">
    <source>
        <dbReference type="EMBL" id="KRQ02199.1"/>
    </source>
</evidence>
<comment type="caution">
    <text evidence="2">The sequence shown here is derived from an EMBL/GenBank/DDBJ whole genome shotgun (WGS) entry which is preliminary data.</text>
</comment>
<evidence type="ECO:0000313" key="3">
    <source>
        <dbReference type="Proteomes" id="UP000051380"/>
    </source>
</evidence>
<reference evidence="2 3" key="1">
    <citation type="submission" date="2015-09" db="EMBL/GenBank/DDBJ databases">
        <title>Draft Genome Sequence of the Strain BR 3267 (Bradyrhizobium yuanmingense) recommended as inoculant for cowpea in Brazil.</title>
        <authorList>
            <person name="Simoes-Araujo J.L."/>
            <person name="Zilli J.E."/>
        </authorList>
    </citation>
    <scope>NUCLEOTIDE SEQUENCE [LARGE SCALE GENOMIC DNA]</scope>
    <source>
        <strain evidence="2 3">BR3267</strain>
    </source>
</reference>
<dbReference type="SUPFAM" id="SSF47769">
    <property type="entry name" value="SAM/Pointed domain"/>
    <property type="match status" value="1"/>
</dbReference>
<protein>
    <recommendedName>
        <fullName evidence="1">SAM domain-containing protein</fullName>
    </recommendedName>
</protein>
<dbReference type="Proteomes" id="UP000051380">
    <property type="component" value="Unassembled WGS sequence"/>
</dbReference>
<organism evidence="2 3">
    <name type="scientific">Bradyrhizobium yuanmingense</name>
    <dbReference type="NCBI Taxonomy" id="108015"/>
    <lineage>
        <taxon>Bacteria</taxon>
        <taxon>Pseudomonadati</taxon>
        <taxon>Pseudomonadota</taxon>
        <taxon>Alphaproteobacteria</taxon>
        <taxon>Hyphomicrobiales</taxon>
        <taxon>Nitrobacteraceae</taxon>
        <taxon>Bradyrhizobium</taxon>
    </lineage>
</organism>
<evidence type="ECO:0000259" key="1">
    <source>
        <dbReference type="PROSITE" id="PS50105"/>
    </source>
</evidence>
<dbReference type="InterPro" id="IPR001660">
    <property type="entry name" value="SAM"/>
</dbReference>